<dbReference type="Pfam" id="PF18962">
    <property type="entry name" value="Por_Secre_tail"/>
    <property type="match status" value="1"/>
</dbReference>
<dbReference type="PANTHER" id="PTHR11905">
    <property type="entry name" value="ADAM A DISINTEGRIN AND METALLOPROTEASE DOMAIN"/>
    <property type="match status" value="1"/>
</dbReference>
<dbReference type="InterPro" id="IPR035914">
    <property type="entry name" value="Sperma_CUB_dom_sf"/>
</dbReference>
<gene>
    <name evidence="5" type="ORF">EIB74_12785</name>
</gene>
<dbReference type="Pfam" id="PF13688">
    <property type="entry name" value="Reprolysin_5"/>
    <property type="match status" value="1"/>
</dbReference>
<feature type="domain" description="Peptidase M12B" evidence="4">
    <location>
        <begin position="231"/>
        <end position="396"/>
    </location>
</feature>
<organism evidence="5 6">
    <name type="scientific">Epilithonimonas vandammei</name>
    <dbReference type="NCBI Taxonomy" id="2487072"/>
    <lineage>
        <taxon>Bacteria</taxon>
        <taxon>Pseudomonadati</taxon>
        <taxon>Bacteroidota</taxon>
        <taxon>Flavobacteriia</taxon>
        <taxon>Flavobacteriales</taxon>
        <taxon>Weeksellaceae</taxon>
        <taxon>Chryseobacterium group</taxon>
        <taxon>Epilithonimonas</taxon>
    </lineage>
</organism>
<feature type="domain" description="CUB" evidence="3">
    <location>
        <begin position="523"/>
        <end position="647"/>
    </location>
</feature>
<evidence type="ECO:0000259" key="4">
    <source>
        <dbReference type="PROSITE" id="PS50215"/>
    </source>
</evidence>
<dbReference type="GO" id="GO:0004222">
    <property type="term" value="F:metalloendopeptidase activity"/>
    <property type="evidence" value="ECO:0007669"/>
    <property type="project" value="InterPro"/>
</dbReference>
<dbReference type="SUPFAM" id="SSF55486">
    <property type="entry name" value="Metalloproteases ('zincins'), catalytic domain"/>
    <property type="match status" value="1"/>
</dbReference>
<dbReference type="SUPFAM" id="SSF49854">
    <property type="entry name" value="Spermadhesin, CUB domain"/>
    <property type="match status" value="1"/>
</dbReference>
<reference evidence="6" key="1">
    <citation type="submission" date="2018-11" db="EMBL/GenBank/DDBJ databases">
        <title>Proposal to divide the Flavobacteriaceae and reorganize its genera based on Amino Acid Identity values calculated from whole genome sequences.</title>
        <authorList>
            <person name="Nicholson A.C."/>
            <person name="Gulvik C.A."/>
            <person name="Whitney A.M."/>
            <person name="Humrighouse B.W."/>
            <person name="Bell M."/>
            <person name="Holmes B."/>
            <person name="Steigerwalt A.B."/>
            <person name="Villarma A."/>
            <person name="Sheth M."/>
            <person name="Batra D."/>
            <person name="Pryor J."/>
            <person name="Bernardet J.-F."/>
            <person name="Hugo C."/>
            <person name="Kampfer P."/>
            <person name="Newman J.D."/>
            <person name="McQuiston J.R."/>
        </authorList>
    </citation>
    <scope>NUCLEOTIDE SEQUENCE [LARGE SCALE GENOMIC DNA]</scope>
    <source>
        <strain evidence="6">F5649</strain>
    </source>
</reference>
<dbReference type="InterPro" id="IPR026444">
    <property type="entry name" value="Secre_tail"/>
</dbReference>
<protein>
    <submittedName>
        <fullName evidence="5">T9SS C-terminal target domain-containing protein</fullName>
    </submittedName>
</protein>
<dbReference type="AlphaFoldDB" id="A0A3G8YIG7"/>
<evidence type="ECO:0000256" key="1">
    <source>
        <dbReference type="ARBA" id="ARBA00022729"/>
    </source>
</evidence>
<evidence type="ECO:0000256" key="2">
    <source>
        <dbReference type="ARBA" id="ARBA00023157"/>
    </source>
</evidence>
<dbReference type="PROSITE" id="PS50215">
    <property type="entry name" value="ADAM_MEPRO"/>
    <property type="match status" value="1"/>
</dbReference>
<accession>A0A3G8YIG7</accession>
<evidence type="ECO:0000313" key="5">
    <source>
        <dbReference type="EMBL" id="AZI40776.1"/>
    </source>
</evidence>
<dbReference type="InterPro" id="IPR000859">
    <property type="entry name" value="CUB_dom"/>
</dbReference>
<dbReference type="CDD" id="cd00041">
    <property type="entry name" value="CUB"/>
    <property type="match status" value="1"/>
</dbReference>
<dbReference type="Gene3D" id="2.60.120.290">
    <property type="entry name" value="Spermadhesin, CUB domain"/>
    <property type="match status" value="1"/>
</dbReference>
<evidence type="ECO:0000259" key="3">
    <source>
        <dbReference type="PROSITE" id="PS01180"/>
    </source>
</evidence>
<dbReference type="Proteomes" id="UP000281810">
    <property type="component" value="Chromosome"/>
</dbReference>
<proteinExistence type="predicted"/>
<keyword evidence="6" id="KW-1185">Reference proteome</keyword>
<keyword evidence="1" id="KW-0732">Signal</keyword>
<dbReference type="Pfam" id="PF00431">
    <property type="entry name" value="CUB"/>
    <property type="match status" value="1"/>
</dbReference>
<dbReference type="PANTHER" id="PTHR11905:SF159">
    <property type="entry name" value="ADAM METALLOPROTEASE"/>
    <property type="match status" value="1"/>
</dbReference>
<dbReference type="EMBL" id="CP034161">
    <property type="protein sequence ID" value="AZI40776.1"/>
    <property type="molecule type" value="Genomic_DNA"/>
</dbReference>
<dbReference type="GO" id="GO:0006509">
    <property type="term" value="P:membrane protein ectodomain proteolysis"/>
    <property type="evidence" value="ECO:0007669"/>
    <property type="project" value="TreeGrafter"/>
</dbReference>
<dbReference type="NCBIfam" id="TIGR04183">
    <property type="entry name" value="Por_Secre_tail"/>
    <property type="match status" value="1"/>
</dbReference>
<dbReference type="OrthoDB" id="1182309at2"/>
<name>A0A3G8YIG7_9FLAO</name>
<evidence type="ECO:0000313" key="6">
    <source>
        <dbReference type="Proteomes" id="UP000281810"/>
    </source>
</evidence>
<dbReference type="PROSITE" id="PS01180">
    <property type="entry name" value="CUB"/>
    <property type="match status" value="1"/>
</dbReference>
<dbReference type="SMART" id="SM00042">
    <property type="entry name" value="CUB"/>
    <property type="match status" value="1"/>
</dbReference>
<dbReference type="InterPro" id="IPR024079">
    <property type="entry name" value="MetalloPept_cat_dom_sf"/>
</dbReference>
<sequence>MKKKPFFCGINLIVLNMKKILQLLFSVCITVFGFSQNLKPIAQKVAAQKSAKKTFAKFSPFTKDVASKNAATYRNEAEDVTVMQLKTTELQKIVNEKPQTMEMNFPFEDGEITVELVKNDIFAAGFKVGTDKGDANYTPGVYYQGIIKGDDTSVVAFSFFNNDIVGVASTNQRGNIVVGKTKSSDDFVSYSDYKLKSQNPFSCSADELPENQTKKISFDPYKKKASKDANSCVRIYFEVGYGPYTQNGSNVASTVNWVTALFNNIKTLYDNENVKVAMSETYVWTTTDPYSGQPGAILSQFRTTRTSFNGDLAQLIRNPATTSVAYVNSLCSTYKYSYCGVNNQNVAVPTYSWNIEAMTHELGHNLGSPHTHACAWNGNNTAIDGCGPASGNDEGCDGPLPTTTKGTIMSYCHLLSSVGISFANGFGQQPGDLIRETIAGKPCLGSDCIASCDVTITGLAISNLAANTATATIADATGTSWKYQLTKTTDGSVITSGTTTNKVLNFTNLDANSFYKIEVGTDCATNYQQSQIFITDGSWCGKVLTDTGGENGNYSNNENWTKTFYPDAEGQKLKITFTEFDLESTTDYITIRNGLANSGVFSGAARLTGSNIPASYESTHASGAITITFRSDDAVTKSGFKANFSCTLLAVDDVLNSKDVVLSPNPVKNQFSLKGINKMVSVELYDISGKLVKQFDAESLSKNNFDVSKLKIGNYVVKVKTFNDTFTKKLIKQ</sequence>
<dbReference type="InterPro" id="IPR001590">
    <property type="entry name" value="Peptidase_M12B"/>
</dbReference>
<dbReference type="Gene3D" id="3.40.390.10">
    <property type="entry name" value="Collagenase (Catalytic Domain)"/>
    <property type="match status" value="1"/>
</dbReference>
<keyword evidence="2" id="KW-1015">Disulfide bond</keyword>